<evidence type="ECO:0000313" key="1">
    <source>
        <dbReference type="EMBL" id="KKU89479.1"/>
    </source>
</evidence>
<accession>A0A0G1U5Z0</accession>
<reference evidence="1 2" key="1">
    <citation type="journal article" date="2015" name="Nature">
        <title>rRNA introns, odd ribosomes, and small enigmatic genomes across a large radiation of phyla.</title>
        <authorList>
            <person name="Brown C.T."/>
            <person name="Hug L.A."/>
            <person name="Thomas B.C."/>
            <person name="Sharon I."/>
            <person name="Castelle C.J."/>
            <person name="Singh A."/>
            <person name="Wilkins M.J."/>
            <person name="Williams K.H."/>
            <person name="Banfield J.F."/>
        </authorList>
    </citation>
    <scope>NUCLEOTIDE SEQUENCE [LARGE SCALE GENOMIC DNA]</scope>
</reference>
<dbReference type="AlphaFoldDB" id="A0A0G1U5Z0"/>
<evidence type="ECO:0000313" key="2">
    <source>
        <dbReference type="Proteomes" id="UP000033882"/>
    </source>
</evidence>
<dbReference type="EMBL" id="LCPB01000014">
    <property type="protein sequence ID" value="KKU89479.1"/>
    <property type="molecule type" value="Genomic_DNA"/>
</dbReference>
<organism evidence="1 2">
    <name type="scientific">Candidatus Wolfebacteria bacterium GW2011_GWA2_47_9b</name>
    <dbReference type="NCBI Taxonomy" id="1619005"/>
    <lineage>
        <taxon>Bacteria</taxon>
        <taxon>Candidatus Wolfeibacteriota</taxon>
    </lineage>
</organism>
<gene>
    <name evidence="1" type="ORF">UY19_C0014G0079</name>
</gene>
<dbReference type="Proteomes" id="UP000033882">
    <property type="component" value="Unassembled WGS sequence"/>
</dbReference>
<comment type="caution">
    <text evidence="1">The sequence shown here is derived from an EMBL/GenBank/DDBJ whole genome shotgun (WGS) entry which is preliminary data.</text>
</comment>
<sequence length="65" mass="7254">MGCMPIQYHKNAMSCFILTIAFIGISAKINEVLASRPLPPPQCSFCHYDKVAHPGDMRHFGHNPL</sequence>
<proteinExistence type="predicted"/>
<name>A0A0G1U5Z0_9BACT</name>
<protein>
    <submittedName>
        <fullName evidence="1">Uncharacterized protein</fullName>
    </submittedName>
</protein>